<keyword evidence="4" id="KW-1185">Reference proteome</keyword>
<reference evidence="2" key="1">
    <citation type="submission" date="2022-10" db="EMBL/GenBank/DDBJ databases">
        <authorList>
            <person name="Chen Y."/>
            <person name="Dougan E. K."/>
            <person name="Chan C."/>
            <person name="Rhodes N."/>
            <person name="Thang M."/>
        </authorList>
    </citation>
    <scope>NUCLEOTIDE SEQUENCE</scope>
</reference>
<dbReference type="EMBL" id="CAMXCT020001383">
    <property type="protein sequence ID" value="CAL1142947.1"/>
    <property type="molecule type" value="Genomic_DNA"/>
</dbReference>
<evidence type="ECO:0000313" key="3">
    <source>
        <dbReference type="EMBL" id="CAL1142947.1"/>
    </source>
</evidence>
<name>A0A9P1FX87_9DINO</name>
<evidence type="ECO:0000313" key="2">
    <source>
        <dbReference type="EMBL" id="CAI3989572.1"/>
    </source>
</evidence>
<dbReference type="EMBL" id="CAMXCT010001383">
    <property type="protein sequence ID" value="CAI3989572.1"/>
    <property type="molecule type" value="Genomic_DNA"/>
</dbReference>
<organism evidence="2">
    <name type="scientific">Cladocopium goreaui</name>
    <dbReference type="NCBI Taxonomy" id="2562237"/>
    <lineage>
        <taxon>Eukaryota</taxon>
        <taxon>Sar</taxon>
        <taxon>Alveolata</taxon>
        <taxon>Dinophyceae</taxon>
        <taxon>Suessiales</taxon>
        <taxon>Symbiodiniaceae</taxon>
        <taxon>Cladocopium</taxon>
    </lineage>
</organism>
<dbReference type="AlphaFoldDB" id="A0A9P1FX87"/>
<reference evidence="3" key="2">
    <citation type="submission" date="2024-04" db="EMBL/GenBank/DDBJ databases">
        <authorList>
            <person name="Chen Y."/>
            <person name="Shah S."/>
            <person name="Dougan E. K."/>
            <person name="Thang M."/>
            <person name="Chan C."/>
        </authorList>
    </citation>
    <scope>NUCLEOTIDE SEQUENCE [LARGE SCALE GENOMIC DNA]</scope>
</reference>
<comment type="caution">
    <text evidence="2">The sequence shown here is derived from an EMBL/GenBank/DDBJ whole genome shotgun (WGS) entry which is preliminary data.</text>
</comment>
<proteinExistence type="predicted"/>
<gene>
    <name evidence="2" type="ORF">C1SCF055_LOCUS16639</name>
</gene>
<dbReference type="Proteomes" id="UP001152797">
    <property type="component" value="Unassembled WGS sequence"/>
</dbReference>
<protein>
    <recommendedName>
        <fullName evidence="5">BTB domain-containing protein</fullName>
    </recommendedName>
</protein>
<accession>A0A9P1FX87</accession>
<sequence length="393" mass="44524">MGSPYLVTTHRHFCRTCQREVEDEEMVVNDDELQVHLHCGTVLDFEGLQLETEGLRGRDLSTLESSADWFAEQRRILASLEGASQQRRNGESKKMRGEDAQSLLRDAAASAAPVVSDSGGTARAAQVGAAKRRACEEGQRGDRCRVKKDARSARRVAVLSPDPLTRADSFRAFLNYLQGAEGPTGDLNPGNFMAVLEWGEEFGVEHIRGQCEAFLLDPRCREAIELSPDEVLEIAARYNMPKLYRKAVEITGQGMQYIQVPAQARNTRFEAEDLRVDVLKEHLAMGMMSADGEMRCRHRAADQMMLPDAHERARIMWKTRPRFQKPKAPEPDHDWRSLHLVWPHHSLRGEDWTAVAHEMQPTPYRRARQRRQSSRVESELSELGSLETPLNKS</sequence>
<dbReference type="EMBL" id="CAMXCT030001383">
    <property type="protein sequence ID" value="CAL4776884.1"/>
    <property type="molecule type" value="Genomic_DNA"/>
</dbReference>
<evidence type="ECO:0000313" key="4">
    <source>
        <dbReference type="Proteomes" id="UP001152797"/>
    </source>
</evidence>
<dbReference type="OrthoDB" id="420775at2759"/>
<evidence type="ECO:0000256" key="1">
    <source>
        <dbReference type="SAM" id="MobiDB-lite"/>
    </source>
</evidence>
<feature type="region of interest" description="Disordered" evidence="1">
    <location>
        <begin position="360"/>
        <end position="393"/>
    </location>
</feature>
<evidence type="ECO:0008006" key="5">
    <source>
        <dbReference type="Google" id="ProtNLM"/>
    </source>
</evidence>